<proteinExistence type="predicted"/>
<protein>
    <submittedName>
        <fullName evidence="1">Transposase</fullName>
    </submittedName>
</protein>
<name>A0A0W8FEZ3_9ZZZZ</name>
<evidence type="ECO:0000313" key="1">
    <source>
        <dbReference type="EMBL" id="KUG19455.1"/>
    </source>
</evidence>
<dbReference type="EMBL" id="LNQE01001288">
    <property type="protein sequence ID" value="KUG19455.1"/>
    <property type="molecule type" value="Genomic_DNA"/>
</dbReference>
<accession>A0A0W8FEZ3</accession>
<gene>
    <name evidence="1" type="ORF">ASZ90_010825</name>
</gene>
<dbReference type="AlphaFoldDB" id="A0A0W8FEZ3"/>
<sequence>MNRDKGYFGVKPQASMGRAMYRAVRGHPLSIKEKRRNTAIGRTRSLVKRPSAMLERTFVAGHLMATTVARVHATSTFACMSFNLRQHLIRKAQAAGRRLSK</sequence>
<reference evidence="1" key="1">
    <citation type="journal article" date="2015" name="Proc. Natl. Acad. Sci. U.S.A.">
        <title>Networks of energetic and metabolic interactions define dynamics in microbial communities.</title>
        <authorList>
            <person name="Embree M."/>
            <person name="Liu J.K."/>
            <person name="Al-Bassam M.M."/>
            <person name="Zengler K."/>
        </authorList>
    </citation>
    <scope>NUCLEOTIDE SEQUENCE</scope>
</reference>
<comment type="caution">
    <text evidence="1">The sequence shown here is derived from an EMBL/GenBank/DDBJ whole genome shotgun (WGS) entry which is preliminary data.</text>
</comment>
<organism evidence="1">
    <name type="scientific">hydrocarbon metagenome</name>
    <dbReference type="NCBI Taxonomy" id="938273"/>
    <lineage>
        <taxon>unclassified sequences</taxon>
        <taxon>metagenomes</taxon>
        <taxon>ecological metagenomes</taxon>
    </lineage>
</organism>